<evidence type="ECO:0000313" key="6">
    <source>
        <dbReference type="Proteomes" id="UP001159405"/>
    </source>
</evidence>
<feature type="repeat" description="TNFR-Cys" evidence="1">
    <location>
        <begin position="91"/>
        <end position="129"/>
    </location>
</feature>
<dbReference type="Pfam" id="PF00020">
    <property type="entry name" value="TNFR_c6"/>
    <property type="match status" value="1"/>
</dbReference>
<feature type="region of interest" description="Disordered" evidence="2">
    <location>
        <begin position="869"/>
        <end position="892"/>
    </location>
</feature>
<feature type="disulfide bond" evidence="1">
    <location>
        <begin position="679"/>
        <end position="694"/>
    </location>
</feature>
<dbReference type="PANTHER" id="PTHR46605:SF2">
    <property type="entry name" value="TNFR-CYS DOMAIN-CONTAINING PROTEIN"/>
    <property type="match status" value="1"/>
</dbReference>
<feature type="transmembrane region" description="Helical" evidence="3">
    <location>
        <begin position="409"/>
        <end position="433"/>
    </location>
</feature>
<dbReference type="PANTHER" id="PTHR46605">
    <property type="entry name" value="TUMOR NECROSIS FACTOR RECEPTOR"/>
    <property type="match status" value="1"/>
</dbReference>
<dbReference type="SUPFAM" id="SSF47986">
    <property type="entry name" value="DEATH domain"/>
    <property type="match status" value="2"/>
</dbReference>
<keyword evidence="3" id="KW-1133">Transmembrane helix</keyword>
<dbReference type="Proteomes" id="UP001159405">
    <property type="component" value="Unassembled WGS sequence"/>
</dbReference>
<dbReference type="InterPro" id="IPR001368">
    <property type="entry name" value="TNFR/NGFR_Cys_rich_reg"/>
</dbReference>
<dbReference type="Gene3D" id="1.10.533.10">
    <property type="entry name" value="Death Domain, Fas"/>
    <property type="match status" value="2"/>
</dbReference>
<dbReference type="SMART" id="SM00208">
    <property type="entry name" value="TNFR"/>
    <property type="match status" value="6"/>
</dbReference>
<comment type="caution">
    <text evidence="5">The sequence shown here is derived from an EMBL/GenBank/DDBJ whole genome shotgun (WGS) entry which is preliminary data.</text>
</comment>
<name>A0ABN8N5Y9_9CNID</name>
<dbReference type="InterPro" id="IPR011029">
    <property type="entry name" value="DEATH-like_dom_sf"/>
</dbReference>
<sequence length="1104" mass="122089">MEDLDVDLFKLLVTVGFVFLTWTKALWEDLQNASAAFYPDGLDKCPPDTYTIDGNKNRVRCIECPTCPAGQEPSPPCGSTMVRKAVGDCVPCKAGTYSDKADSATCKACTDCGSKEVLSSCTIETNARCRECPYMHYDDETTNTCKACSLCCEENSVAQKNCLKSRICPGNCSQLTPIQEKYHSFKLQKLVARTKRTPWNKTSVLKLTRRQRVRQKVNKKVESTIKTNIEEPTHSERTGRDIHQENYDDTYTASETKYVRSNSALDEDIDGKDLQVLQSMQSPTNVLEGGKEKIDTPSPEILQPRGVVKGEKEQLVVTTFKPRVPPPEAPNSDIGKSVPLTPENQRAIKTFNNDTAVKNRRRIPAIVPPSVTPSTAQNAWAIPPATPNNIPPMSKAVIEQCVVPSAASFLSSFSGTIAGLVVFGLIALIMYLVGKGCVRRKQRGYEGGSFTPEAPEETEQNEVIQIVDDLNLCEIPPDLEDILVKRLDVPHGRSGNNAYGWVKVGNAAGISRHDLTFFKTEYQRPNGSPTKLLLDKLGSQGKTISYLIDVLEAPEVQLDNVAASIRRRVTRAKPADVNRPFHPFETPRISLSRFLSAIQTFVIVAAFIGFLWCLWKLPQENDEFPDGFIQCPPSSYRLLNKRNTTNKCKTCQECPVGQGLTPPCGSAIFPETPIFCTACISSETVSEEVGHGACKKCQSCSPRNTIKPCTPERDTQCGECPRGFYQANWSVDSCKKCSSCCGGRRSAQLECYYLKQCRITSCIQHMQNKPTPGQNLVNIMYTLTTSAGRKRHIRMAHQDIDSTPSEGTMSLTGKSGVQQKDNGTLLKEDISINKPAKVEEALGVRFQTDKTKPIIAETFHGHGSYQSNLSLPVTKPRDENVGTASEQKNTQPTVPLNSSYSIDIKKLLSILIAIAIIVALVLIFIAVIVTCICCRTQPGQIQRNGCKISLCFNCFKSEGLTTKNDSTLPLVSEFYEVPSDCDNMAENILAEVDSDTASLQGFNLEDIPLDLEDVIVKKLDHCRNGERLTGWEKVGVKFHIDQDVLKNLDNEFKSPGGSATRALLWYLGSRGRNVAELVNALKSPDVNYKDVAIIVQQYYRDQRN</sequence>
<gene>
    <name evidence="5" type="ORF">PLOB_00000961</name>
</gene>
<evidence type="ECO:0000259" key="4">
    <source>
        <dbReference type="PROSITE" id="PS50050"/>
    </source>
</evidence>
<feature type="transmembrane region" description="Helical" evidence="3">
    <location>
        <begin position="594"/>
        <end position="615"/>
    </location>
</feature>
<protein>
    <recommendedName>
        <fullName evidence="4">TNFR-Cys domain-containing protein</fullName>
    </recommendedName>
</protein>
<keyword evidence="6" id="KW-1185">Reference proteome</keyword>
<dbReference type="PROSITE" id="PS50050">
    <property type="entry name" value="TNFR_NGFR_2"/>
    <property type="match status" value="2"/>
</dbReference>
<keyword evidence="3" id="KW-0472">Membrane</keyword>
<feature type="compositionally biased region" description="Polar residues" evidence="2">
    <location>
        <begin position="882"/>
        <end position="892"/>
    </location>
</feature>
<dbReference type="EMBL" id="CALNXK010000010">
    <property type="protein sequence ID" value="CAH3042504.1"/>
    <property type="molecule type" value="Genomic_DNA"/>
</dbReference>
<dbReference type="PROSITE" id="PS00652">
    <property type="entry name" value="TNFR_NGFR_1"/>
    <property type="match status" value="2"/>
</dbReference>
<accession>A0ABN8N5Y9</accession>
<feature type="domain" description="TNFR-Cys" evidence="4">
    <location>
        <begin position="678"/>
        <end position="717"/>
    </location>
</feature>
<proteinExistence type="predicted"/>
<dbReference type="Gene3D" id="2.10.50.10">
    <property type="entry name" value="Tumor Necrosis Factor Receptor, subunit A, domain 2"/>
    <property type="match status" value="2"/>
</dbReference>
<evidence type="ECO:0000256" key="2">
    <source>
        <dbReference type="SAM" id="MobiDB-lite"/>
    </source>
</evidence>
<feature type="region of interest" description="Disordered" evidence="2">
    <location>
        <begin position="229"/>
        <end position="250"/>
    </location>
</feature>
<comment type="caution">
    <text evidence="1">Lacks conserved residue(s) required for the propagation of feature annotation.</text>
</comment>
<evidence type="ECO:0000256" key="3">
    <source>
        <dbReference type="SAM" id="Phobius"/>
    </source>
</evidence>
<feature type="compositionally biased region" description="Basic and acidic residues" evidence="2">
    <location>
        <begin position="229"/>
        <end position="246"/>
    </location>
</feature>
<organism evidence="5 6">
    <name type="scientific">Porites lobata</name>
    <dbReference type="NCBI Taxonomy" id="104759"/>
    <lineage>
        <taxon>Eukaryota</taxon>
        <taxon>Metazoa</taxon>
        <taxon>Cnidaria</taxon>
        <taxon>Anthozoa</taxon>
        <taxon>Hexacorallia</taxon>
        <taxon>Scleractinia</taxon>
        <taxon>Fungiina</taxon>
        <taxon>Poritidae</taxon>
        <taxon>Porites</taxon>
    </lineage>
</organism>
<feature type="domain" description="TNFR-Cys" evidence="4">
    <location>
        <begin position="91"/>
        <end position="129"/>
    </location>
</feature>
<feature type="transmembrane region" description="Helical" evidence="3">
    <location>
        <begin position="907"/>
        <end position="934"/>
    </location>
</feature>
<feature type="repeat" description="TNFR-Cys" evidence="1">
    <location>
        <begin position="678"/>
        <end position="717"/>
    </location>
</feature>
<keyword evidence="3" id="KW-0812">Transmembrane</keyword>
<dbReference type="InterPro" id="IPR052302">
    <property type="entry name" value="Neurotrophin_rcpt-DD"/>
</dbReference>
<reference evidence="5 6" key="1">
    <citation type="submission" date="2022-05" db="EMBL/GenBank/DDBJ databases">
        <authorList>
            <consortium name="Genoscope - CEA"/>
            <person name="William W."/>
        </authorList>
    </citation>
    <scope>NUCLEOTIDE SEQUENCE [LARGE SCALE GENOMIC DNA]</scope>
</reference>
<evidence type="ECO:0000256" key="1">
    <source>
        <dbReference type="PROSITE-ProRule" id="PRU00206"/>
    </source>
</evidence>
<evidence type="ECO:0000313" key="5">
    <source>
        <dbReference type="EMBL" id="CAH3042504.1"/>
    </source>
</evidence>
<keyword evidence="1" id="KW-1015">Disulfide bond</keyword>